<evidence type="ECO:0000313" key="4">
    <source>
        <dbReference type="EMBL" id="BCB74758.1"/>
    </source>
</evidence>
<keyword evidence="5" id="KW-1185">Reference proteome</keyword>
<dbReference type="KEGG" id="pfla:Pflav_011680"/>
<dbReference type="InterPro" id="IPR050463">
    <property type="entry name" value="Gfo/Idh/MocA_oxidrdct_glycsds"/>
</dbReference>
<evidence type="ECO:0000259" key="3">
    <source>
        <dbReference type="Pfam" id="PF22685"/>
    </source>
</evidence>
<dbReference type="InterPro" id="IPR036291">
    <property type="entry name" value="NAD(P)-bd_dom_sf"/>
</dbReference>
<dbReference type="GO" id="GO:0016491">
    <property type="term" value="F:oxidoreductase activity"/>
    <property type="evidence" value="ECO:0007669"/>
    <property type="project" value="UniProtKB-KW"/>
</dbReference>
<evidence type="ECO:0000259" key="2">
    <source>
        <dbReference type="Pfam" id="PF01408"/>
    </source>
</evidence>
<dbReference type="RefSeq" id="WP_173034250.1">
    <property type="nucleotide sequence ID" value="NZ_AP022870.1"/>
</dbReference>
<dbReference type="Pfam" id="PF22685">
    <property type="entry name" value="Gal80p_C-like"/>
    <property type="match status" value="1"/>
</dbReference>
<dbReference type="PANTHER" id="PTHR43818:SF11">
    <property type="entry name" value="BCDNA.GH03377"/>
    <property type="match status" value="1"/>
</dbReference>
<dbReference type="PANTHER" id="PTHR43818">
    <property type="entry name" value="BCDNA.GH03377"/>
    <property type="match status" value="1"/>
</dbReference>
<dbReference type="InterPro" id="IPR000683">
    <property type="entry name" value="Gfo/Idh/MocA-like_OxRdtase_N"/>
</dbReference>
<feature type="domain" description="Gfo/Idh/MocA-like oxidoreductase N-terminal" evidence="2">
    <location>
        <begin position="9"/>
        <end position="119"/>
    </location>
</feature>
<organism evidence="4 5">
    <name type="scientific">Phytohabitans flavus</name>
    <dbReference type="NCBI Taxonomy" id="1076124"/>
    <lineage>
        <taxon>Bacteria</taxon>
        <taxon>Bacillati</taxon>
        <taxon>Actinomycetota</taxon>
        <taxon>Actinomycetes</taxon>
        <taxon>Micromonosporales</taxon>
        <taxon>Micromonosporaceae</taxon>
    </lineage>
</organism>
<dbReference type="Gene3D" id="3.40.50.720">
    <property type="entry name" value="NAD(P)-binding Rossmann-like Domain"/>
    <property type="match status" value="1"/>
</dbReference>
<dbReference type="EMBL" id="AP022870">
    <property type="protein sequence ID" value="BCB74758.1"/>
    <property type="molecule type" value="Genomic_DNA"/>
</dbReference>
<dbReference type="Proteomes" id="UP000502508">
    <property type="component" value="Chromosome"/>
</dbReference>
<dbReference type="SUPFAM" id="SSF55347">
    <property type="entry name" value="Glyceraldehyde-3-phosphate dehydrogenase-like, C-terminal domain"/>
    <property type="match status" value="1"/>
</dbReference>
<dbReference type="Gene3D" id="3.30.360.10">
    <property type="entry name" value="Dihydrodipicolinate Reductase, domain 2"/>
    <property type="match status" value="1"/>
</dbReference>
<reference evidence="4 5" key="2">
    <citation type="submission" date="2020-03" db="EMBL/GenBank/DDBJ databases">
        <authorList>
            <person name="Ichikawa N."/>
            <person name="Kimura A."/>
            <person name="Kitahashi Y."/>
            <person name="Uohara A."/>
        </authorList>
    </citation>
    <scope>NUCLEOTIDE SEQUENCE [LARGE SCALE GENOMIC DNA]</scope>
    <source>
        <strain evidence="4 5">NBRC 107702</strain>
    </source>
</reference>
<gene>
    <name evidence="4" type="ORF">Pflav_011680</name>
</gene>
<evidence type="ECO:0000256" key="1">
    <source>
        <dbReference type="ARBA" id="ARBA00023002"/>
    </source>
</evidence>
<dbReference type="InterPro" id="IPR055080">
    <property type="entry name" value="Gal80p-like_C"/>
</dbReference>
<sequence length="358" mass="37690">MTQLDAIGVGIVGLSAGGGWAGTAHVPALAGVKGYELRALTASTRESARAAGERYEVPLVFDSAEELASHPDVDLVVVTVRVPHHEALVRPALQAGKMVLCEWPLAVDLPTARRMSALAGGIRTAVGLQARSAPALRYLRDLIADGYVGEVLSTTLIAAHGGFDGTYNSSTRYLLDAANGATLLSIPFGHAIDALTMVLGEITDLSATTALRRPVRYHAETGEPATATAPDQVAVTATLESGAVAVAHVRGARYRAADLHWEINGTEGVVVVTAPQGGLLAKSPTLLGARGSHPELAELPVPPSYELVLAGHADQYAYHVAHAYRQLREDITTGSRTIPDFAHAVRLHELLDQIIRSN</sequence>
<dbReference type="Pfam" id="PF01408">
    <property type="entry name" value="GFO_IDH_MocA"/>
    <property type="match status" value="1"/>
</dbReference>
<reference evidence="4 5" key="1">
    <citation type="submission" date="2020-03" db="EMBL/GenBank/DDBJ databases">
        <title>Whole genome shotgun sequence of Phytohabitans flavus NBRC 107702.</title>
        <authorList>
            <person name="Komaki H."/>
            <person name="Tamura T."/>
        </authorList>
    </citation>
    <scope>NUCLEOTIDE SEQUENCE [LARGE SCALE GENOMIC DNA]</scope>
    <source>
        <strain evidence="4 5">NBRC 107702</strain>
    </source>
</reference>
<dbReference type="AlphaFoldDB" id="A0A6F8XLT5"/>
<protein>
    <submittedName>
        <fullName evidence="4">Oxidoreductase</fullName>
    </submittedName>
</protein>
<keyword evidence="1" id="KW-0560">Oxidoreductase</keyword>
<evidence type="ECO:0000313" key="5">
    <source>
        <dbReference type="Proteomes" id="UP000502508"/>
    </source>
</evidence>
<name>A0A6F8XLT5_9ACTN</name>
<dbReference type="GO" id="GO:0000166">
    <property type="term" value="F:nucleotide binding"/>
    <property type="evidence" value="ECO:0007669"/>
    <property type="project" value="InterPro"/>
</dbReference>
<accession>A0A6F8XLT5</accession>
<feature type="domain" description="Gal80p-like C-terminal" evidence="3">
    <location>
        <begin position="134"/>
        <end position="273"/>
    </location>
</feature>
<dbReference type="SUPFAM" id="SSF51735">
    <property type="entry name" value="NAD(P)-binding Rossmann-fold domains"/>
    <property type="match status" value="1"/>
</dbReference>
<proteinExistence type="predicted"/>